<evidence type="ECO:0000256" key="4">
    <source>
        <dbReference type="ARBA" id="ARBA00022989"/>
    </source>
</evidence>
<dbReference type="GO" id="GO:0016020">
    <property type="term" value="C:membrane"/>
    <property type="evidence" value="ECO:0007669"/>
    <property type="project" value="UniProtKB-SubCell"/>
</dbReference>
<dbReference type="GO" id="GO:0022857">
    <property type="term" value="F:transmembrane transporter activity"/>
    <property type="evidence" value="ECO:0007669"/>
    <property type="project" value="InterPro"/>
</dbReference>
<evidence type="ECO:0000313" key="9">
    <source>
        <dbReference type="EMBL" id="PWN39921.1"/>
    </source>
</evidence>
<feature type="domain" description="Major facilitator superfamily (MFS) profile" evidence="8">
    <location>
        <begin position="69"/>
        <end position="519"/>
    </location>
</feature>
<keyword evidence="3 7" id="KW-0812">Transmembrane</keyword>
<dbReference type="Pfam" id="PF07690">
    <property type="entry name" value="MFS_1"/>
    <property type="match status" value="1"/>
</dbReference>
<feature type="compositionally biased region" description="Basic and acidic residues" evidence="6">
    <location>
        <begin position="44"/>
        <end position="58"/>
    </location>
</feature>
<feature type="transmembrane region" description="Helical" evidence="7">
    <location>
        <begin position="381"/>
        <end position="398"/>
    </location>
</feature>
<feature type="transmembrane region" description="Helical" evidence="7">
    <location>
        <begin position="141"/>
        <end position="159"/>
    </location>
</feature>
<evidence type="ECO:0000313" key="10">
    <source>
        <dbReference type="Proteomes" id="UP000245783"/>
    </source>
</evidence>
<dbReference type="InterPro" id="IPR011701">
    <property type="entry name" value="MFS"/>
</dbReference>
<feature type="compositionally biased region" description="Basic residues" evidence="6">
    <location>
        <begin position="33"/>
        <end position="43"/>
    </location>
</feature>
<dbReference type="InterPro" id="IPR036259">
    <property type="entry name" value="MFS_trans_sf"/>
</dbReference>
<feature type="region of interest" description="Disordered" evidence="6">
    <location>
        <begin position="1"/>
        <end position="62"/>
    </location>
</feature>
<protein>
    <submittedName>
        <fullName evidence="9">MFS general substrate transporter</fullName>
    </submittedName>
</protein>
<name>A0A316VUI2_9BASI</name>
<reference evidence="9 10" key="1">
    <citation type="journal article" date="2018" name="Mol. Biol. Evol.">
        <title>Broad Genomic Sampling Reveals a Smut Pathogenic Ancestry of the Fungal Clade Ustilaginomycotina.</title>
        <authorList>
            <person name="Kijpornyongpan T."/>
            <person name="Mondo S.J."/>
            <person name="Barry K."/>
            <person name="Sandor L."/>
            <person name="Lee J."/>
            <person name="Lipzen A."/>
            <person name="Pangilinan J."/>
            <person name="LaButti K."/>
            <person name="Hainaut M."/>
            <person name="Henrissat B."/>
            <person name="Grigoriev I.V."/>
            <person name="Spatafora J.W."/>
            <person name="Aime M.C."/>
        </authorList>
    </citation>
    <scope>NUCLEOTIDE SEQUENCE [LARGE SCALE GENOMIC DNA]</scope>
    <source>
        <strain evidence="9 10">MCA 4658</strain>
    </source>
</reference>
<organism evidence="9 10">
    <name type="scientific">Ceraceosorus guamensis</name>
    <dbReference type="NCBI Taxonomy" id="1522189"/>
    <lineage>
        <taxon>Eukaryota</taxon>
        <taxon>Fungi</taxon>
        <taxon>Dikarya</taxon>
        <taxon>Basidiomycota</taxon>
        <taxon>Ustilaginomycotina</taxon>
        <taxon>Exobasidiomycetes</taxon>
        <taxon>Ceraceosorales</taxon>
        <taxon>Ceraceosoraceae</taxon>
        <taxon>Ceraceosorus</taxon>
    </lineage>
</organism>
<feature type="transmembrane region" description="Helical" evidence="7">
    <location>
        <begin position="342"/>
        <end position="361"/>
    </location>
</feature>
<dbReference type="PANTHER" id="PTHR23504:SF15">
    <property type="entry name" value="MAJOR FACILITATOR SUPERFAMILY (MFS) PROFILE DOMAIN-CONTAINING PROTEIN"/>
    <property type="match status" value="1"/>
</dbReference>
<feature type="transmembrane region" description="Helical" evidence="7">
    <location>
        <begin position="309"/>
        <end position="330"/>
    </location>
</feature>
<keyword evidence="4 7" id="KW-1133">Transmembrane helix</keyword>
<gene>
    <name evidence="9" type="ORF">IE81DRAFT_294127</name>
</gene>
<feature type="transmembrane region" description="Helical" evidence="7">
    <location>
        <begin position="404"/>
        <end position="428"/>
    </location>
</feature>
<feature type="transmembrane region" description="Helical" evidence="7">
    <location>
        <begin position="165"/>
        <end position="186"/>
    </location>
</feature>
<dbReference type="Proteomes" id="UP000245783">
    <property type="component" value="Unassembled WGS sequence"/>
</dbReference>
<dbReference type="AlphaFoldDB" id="A0A316VUI2"/>
<dbReference type="EMBL" id="KZ819438">
    <property type="protein sequence ID" value="PWN39921.1"/>
    <property type="molecule type" value="Genomic_DNA"/>
</dbReference>
<evidence type="ECO:0000256" key="1">
    <source>
        <dbReference type="ARBA" id="ARBA00004141"/>
    </source>
</evidence>
<evidence type="ECO:0000256" key="2">
    <source>
        <dbReference type="ARBA" id="ARBA00022448"/>
    </source>
</evidence>
<dbReference type="PRINTS" id="PR01035">
    <property type="entry name" value="TCRTETA"/>
</dbReference>
<dbReference type="Gene3D" id="1.20.1250.20">
    <property type="entry name" value="MFS general substrate transporter like domains"/>
    <property type="match status" value="1"/>
</dbReference>
<dbReference type="InParanoid" id="A0A316VUI2"/>
<evidence type="ECO:0000256" key="6">
    <source>
        <dbReference type="SAM" id="MobiDB-lite"/>
    </source>
</evidence>
<dbReference type="RefSeq" id="XP_025367081.1">
    <property type="nucleotide sequence ID" value="XM_025512035.1"/>
</dbReference>
<dbReference type="GeneID" id="37033905"/>
<sequence>MAWWPFRRSGAGEAEAEQERRGLLQHPSERRRASDHHHVHHRGSRADSHSHSDSHSDSSAKATPLPKMQLFILCVMRLSEPIAFTCIFPFIPYMLHDNLPDVPKDEIGYYAGLVESLFAVVQFLTGMVWGSLSDRIGRKPVLLIGLAGTFVSVNAFGLAKSFHAMILARAINGLMNGNIAVIKSVLGELTDDSNQARAFTFLPLMFAIGSIIGPAIGGTLSDPASTFPDWFGRSQFLKRYPYWLPCGVAGLLNLFGLLVGFLFLQENSDERASHNQPAAPSPITDDEEKPASFKEIFKPKILTVLFNQALINLINVAYMSALPLFCFTPIEKGGLDFTKQDVGTILAANGVLAIFIQLFLFPFLEKRLGGPQHVLKRSLPFMASTFLFFPLAHVAARLGRAEVWTVLGAMLVFKSIGGISIVSGTLCINNVAPNRASLGRVNGLGQSLGSLSRAVGPISSTSLFAWSITHPQFLDGQLVWIAFFLVSGCRRCAVCAFVAPTDGWSSKLDRMPQLAFGTW</sequence>
<feature type="transmembrane region" description="Helical" evidence="7">
    <location>
        <begin position="198"/>
        <end position="220"/>
    </location>
</feature>
<comment type="subcellular location">
    <subcellularLocation>
        <location evidence="1">Membrane</location>
        <topology evidence="1">Multi-pass membrane protein</topology>
    </subcellularLocation>
</comment>
<evidence type="ECO:0000256" key="7">
    <source>
        <dbReference type="SAM" id="Phobius"/>
    </source>
</evidence>
<evidence type="ECO:0000256" key="3">
    <source>
        <dbReference type="ARBA" id="ARBA00022692"/>
    </source>
</evidence>
<proteinExistence type="predicted"/>
<keyword evidence="5 7" id="KW-0472">Membrane</keyword>
<feature type="compositionally biased region" description="Basic and acidic residues" evidence="6">
    <location>
        <begin position="17"/>
        <end position="32"/>
    </location>
</feature>
<dbReference type="PROSITE" id="PS50850">
    <property type="entry name" value="MFS"/>
    <property type="match status" value="1"/>
</dbReference>
<keyword evidence="10" id="KW-1185">Reference proteome</keyword>
<dbReference type="SUPFAM" id="SSF103473">
    <property type="entry name" value="MFS general substrate transporter"/>
    <property type="match status" value="1"/>
</dbReference>
<feature type="transmembrane region" description="Helical" evidence="7">
    <location>
        <begin position="107"/>
        <end position="129"/>
    </location>
</feature>
<dbReference type="InterPro" id="IPR001958">
    <property type="entry name" value="Tet-R_TetA/multi-R_MdtG-like"/>
</dbReference>
<feature type="transmembrane region" description="Helical" evidence="7">
    <location>
        <begin position="240"/>
        <end position="264"/>
    </location>
</feature>
<dbReference type="OrthoDB" id="419616at2759"/>
<keyword evidence="2" id="KW-0813">Transport</keyword>
<evidence type="ECO:0000259" key="8">
    <source>
        <dbReference type="PROSITE" id="PS50850"/>
    </source>
</evidence>
<feature type="transmembrane region" description="Helical" evidence="7">
    <location>
        <begin position="70"/>
        <end position="95"/>
    </location>
</feature>
<evidence type="ECO:0000256" key="5">
    <source>
        <dbReference type="ARBA" id="ARBA00023136"/>
    </source>
</evidence>
<dbReference type="CDD" id="cd17330">
    <property type="entry name" value="MFS_SLC46_TetA_like"/>
    <property type="match status" value="1"/>
</dbReference>
<dbReference type="PANTHER" id="PTHR23504">
    <property type="entry name" value="MAJOR FACILITATOR SUPERFAMILY DOMAIN-CONTAINING PROTEIN 10"/>
    <property type="match status" value="1"/>
</dbReference>
<accession>A0A316VUI2</accession>
<dbReference type="InterPro" id="IPR020846">
    <property type="entry name" value="MFS_dom"/>
</dbReference>